<feature type="region of interest" description="Disordered" evidence="6">
    <location>
        <begin position="59"/>
        <end position="118"/>
    </location>
</feature>
<keyword evidence="9" id="KW-1185">Reference proteome</keyword>
<dbReference type="PANTHER" id="PTHR21490">
    <property type="entry name" value="ENKURIN-RELATED"/>
    <property type="match status" value="1"/>
</dbReference>
<evidence type="ECO:0000313" key="9">
    <source>
        <dbReference type="Proteomes" id="UP001530293"/>
    </source>
</evidence>
<evidence type="ECO:0000256" key="5">
    <source>
        <dbReference type="ARBA" id="ARBA00023273"/>
    </source>
</evidence>
<sequence length="259" mass="29997">MAESIYKFVQEPKPPKPKKEIYKSKYDPKGPLIGSTFCMQGTTVVDGKGFHSLKKDHVVSTSFGSQPEQPDPKHFLQKGTRKCRDEARIPSVEHHNREKDVHKPPIPSRDDNPAKVSKSSKDYVYCNAIEVINSIPGKRKEIELPYWEREDYGKVPAYLETVKSEIEQEKKLVDKYISEQFGNEGHQEQEVMDEVERRELFNKLKQRWGEVNTEYQKYCHKAPDTPGDIRRKAAQEEELKQLEDDLEMLGRPGPLVITK</sequence>
<name>A0ABD3M7G5_9STRA</name>
<evidence type="ECO:0000256" key="4">
    <source>
        <dbReference type="ARBA" id="ARBA00023212"/>
    </source>
</evidence>
<reference evidence="8 9" key="1">
    <citation type="submission" date="2024-10" db="EMBL/GenBank/DDBJ databases">
        <title>Updated reference genomes for cyclostephanoid diatoms.</title>
        <authorList>
            <person name="Roberts W.R."/>
            <person name="Alverson A.J."/>
        </authorList>
    </citation>
    <scope>NUCLEOTIDE SEQUENCE [LARGE SCALE GENOMIC DNA]</scope>
    <source>
        <strain evidence="8 9">AJA232-27</strain>
    </source>
</reference>
<dbReference type="InterPro" id="IPR052102">
    <property type="entry name" value="Enkurin_domain-protein"/>
</dbReference>
<evidence type="ECO:0000256" key="1">
    <source>
        <dbReference type="ARBA" id="ARBA00004138"/>
    </source>
</evidence>
<dbReference type="EMBL" id="JALLBG020000199">
    <property type="protein sequence ID" value="KAL3759673.1"/>
    <property type="molecule type" value="Genomic_DNA"/>
</dbReference>
<dbReference type="GO" id="GO:0005929">
    <property type="term" value="C:cilium"/>
    <property type="evidence" value="ECO:0007669"/>
    <property type="project" value="UniProtKB-SubCell"/>
</dbReference>
<evidence type="ECO:0000256" key="3">
    <source>
        <dbReference type="ARBA" id="ARBA00022490"/>
    </source>
</evidence>
<accession>A0ABD3M7G5</accession>
<evidence type="ECO:0000313" key="8">
    <source>
        <dbReference type="EMBL" id="KAL3759673.1"/>
    </source>
</evidence>
<protein>
    <recommendedName>
        <fullName evidence="7">Enkurin domain-containing protein</fullName>
    </recommendedName>
</protein>
<feature type="compositionally biased region" description="Polar residues" evidence="6">
    <location>
        <begin position="59"/>
        <end position="68"/>
    </location>
</feature>
<evidence type="ECO:0000259" key="7">
    <source>
        <dbReference type="PROSITE" id="PS51665"/>
    </source>
</evidence>
<keyword evidence="4" id="KW-0206">Cytoskeleton</keyword>
<feature type="domain" description="Enkurin" evidence="7">
    <location>
        <begin position="161"/>
        <end position="257"/>
    </location>
</feature>
<feature type="region of interest" description="Disordered" evidence="6">
    <location>
        <begin position="1"/>
        <end position="25"/>
    </location>
</feature>
<dbReference type="AlphaFoldDB" id="A0ABD3M7G5"/>
<dbReference type="PROSITE" id="PS51665">
    <property type="entry name" value="ENKURIN"/>
    <property type="match status" value="1"/>
</dbReference>
<keyword evidence="3" id="KW-0963">Cytoplasm</keyword>
<evidence type="ECO:0000256" key="2">
    <source>
        <dbReference type="ARBA" id="ARBA00004245"/>
    </source>
</evidence>
<dbReference type="Pfam" id="PF13864">
    <property type="entry name" value="Enkurin"/>
    <property type="match status" value="1"/>
</dbReference>
<dbReference type="PANTHER" id="PTHR21490:SF0">
    <property type="entry name" value="ENKURIN"/>
    <property type="match status" value="1"/>
</dbReference>
<comment type="subcellular location">
    <subcellularLocation>
        <location evidence="1">Cell projection</location>
        <location evidence="1">Cilium</location>
    </subcellularLocation>
    <subcellularLocation>
        <location evidence="2">Cytoplasm</location>
        <location evidence="2">Cytoskeleton</location>
    </subcellularLocation>
</comment>
<organism evidence="8 9">
    <name type="scientific">Discostella pseudostelligera</name>
    <dbReference type="NCBI Taxonomy" id="259834"/>
    <lineage>
        <taxon>Eukaryota</taxon>
        <taxon>Sar</taxon>
        <taxon>Stramenopiles</taxon>
        <taxon>Ochrophyta</taxon>
        <taxon>Bacillariophyta</taxon>
        <taxon>Coscinodiscophyceae</taxon>
        <taxon>Thalassiosirophycidae</taxon>
        <taxon>Stephanodiscales</taxon>
        <taxon>Stephanodiscaceae</taxon>
        <taxon>Discostella</taxon>
    </lineage>
</organism>
<feature type="compositionally biased region" description="Basic and acidic residues" evidence="6">
    <location>
        <begin position="82"/>
        <end position="113"/>
    </location>
</feature>
<gene>
    <name evidence="8" type="ORF">ACHAWU_009820</name>
</gene>
<comment type="caution">
    <text evidence="8">The sequence shown here is derived from an EMBL/GenBank/DDBJ whole genome shotgun (WGS) entry which is preliminary data.</text>
</comment>
<dbReference type="Proteomes" id="UP001530293">
    <property type="component" value="Unassembled WGS sequence"/>
</dbReference>
<proteinExistence type="predicted"/>
<evidence type="ECO:0000256" key="6">
    <source>
        <dbReference type="SAM" id="MobiDB-lite"/>
    </source>
</evidence>
<feature type="compositionally biased region" description="Basic and acidic residues" evidence="6">
    <location>
        <begin position="13"/>
        <end position="25"/>
    </location>
</feature>
<dbReference type="InterPro" id="IPR027012">
    <property type="entry name" value="Enkurin_dom"/>
</dbReference>
<dbReference type="GO" id="GO:0005856">
    <property type="term" value="C:cytoskeleton"/>
    <property type="evidence" value="ECO:0007669"/>
    <property type="project" value="UniProtKB-SubCell"/>
</dbReference>
<keyword evidence="5" id="KW-0966">Cell projection</keyword>